<dbReference type="SUPFAM" id="SSF52518">
    <property type="entry name" value="Thiamin diphosphate-binding fold (THDP-binding)"/>
    <property type="match status" value="2"/>
</dbReference>
<dbReference type="InterPro" id="IPR004433">
    <property type="entry name" value="MenaQ_synth_MenD"/>
</dbReference>
<dbReference type="GO" id="GO:0000287">
    <property type="term" value="F:magnesium ion binding"/>
    <property type="evidence" value="ECO:0007669"/>
    <property type="project" value="UniProtKB-UniRule"/>
</dbReference>
<protein>
    <recommendedName>
        <fullName evidence="6">2-succinyl-5-enolpyruvyl-6-hydroxy-3-cyclohexene-1-carboxylate synthase</fullName>
        <shortName evidence="6">SEPHCHC synthase</shortName>
        <ecNumber evidence="6">2.2.1.9</ecNumber>
    </recommendedName>
    <alternativeName>
        <fullName evidence="6">Menaquinone biosynthesis protein MenD</fullName>
    </alternativeName>
</protein>
<dbReference type="NCBIfam" id="TIGR00173">
    <property type="entry name" value="menD"/>
    <property type="match status" value="1"/>
</dbReference>
<feature type="region of interest" description="Disordered" evidence="7">
    <location>
        <begin position="440"/>
        <end position="461"/>
    </location>
</feature>
<dbReference type="PANTHER" id="PTHR42916:SF1">
    <property type="entry name" value="PROTEIN PHYLLO, CHLOROPLASTIC"/>
    <property type="match status" value="1"/>
</dbReference>
<keyword evidence="1 6" id="KW-0808">Transferase</keyword>
<comment type="cofactor">
    <cofactor evidence="6">
        <name>thiamine diphosphate</name>
        <dbReference type="ChEBI" id="CHEBI:58937"/>
    </cofactor>
    <text evidence="6">Binds 1 thiamine pyrophosphate per subunit.</text>
</comment>
<evidence type="ECO:0000313" key="9">
    <source>
        <dbReference type="EMBL" id="ROP43262.1"/>
    </source>
</evidence>
<comment type="subunit">
    <text evidence="6">Homodimer.</text>
</comment>
<comment type="similarity">
    <text evidence="6">Belongs to the TPP enzyme family. MenD subfamily.</text>
</comment>
<dbReference type="EMBL" id="RJKN01000004">
    <property type="protein sequence ID" value="ROP43262.1"/>
    <property type="molecule type" value="Genomic_DNA"/>
</dbReference>
<reference evidence="9 10" key="1">
    <citation type="journal article" date="2015" name="Stand. Genomic Sci.">
        <title>Genomic Encyclopedia of Bacterial and Archaeal Type Strains, Phase III: the genomes of soil and plant-associated and newly described type strains.</title>
        <authorList>
            <person name="Whitman W.B."/>
            <person name="Woyke T."/>
            <person name="Klenk H.P."/>
            <person name="Zhou Y."/>
            <person name="Lilburn T.G."/>
            <person name="Beck B.J."/>
            <person name="De Vos P."/>
            <person name="Vandamme P."/>
            <person name="Eisen J.A."/>
            <person name="Garrity G."/>
            <person name="Hugenholtz P."/>
            <person name="Kyrpides N.C."/>
        </authorList>
    </citation>
    <scope>NUCLEOTIDE SEQUENCE [LARGE SCALE GENOMIC DNA]</scope>
    <source>
        <strain evidence="9 10">CECT 7306</strain>
    </source>
</reference>
<feature type="compositionally biased region" description="Pro residues" evidence="7">
    <location>
        <begin position="220"/>
        <end position="231"/>
    </location>
</feature>
<keyword evidence="2 6" id="KW-0479">Metal-binding</keyword>
<dbReference type="PANTHER" id="PTHR42916">
    <property type="entry name" value="2-SUCCINYL-5-ENOLPYRUVYL-6-HYDROXY-3-CYCLOHEXENE-1-CARBOXYLATE SYNTHASE"/>
    <property type="match status" value="1"/>
</dbReference>
<keyword evidence="4 6" id="KW-0786">Thiamine pyrophosphate</keyword>
<evidence type="ECO:0000256" key="2">
    <source>
        <dbReference type="ARBA" id="ARBA00022723"/>
    </source>
</evidence>
<comment type="catalytic activity">
    <reaction evidence="6">
        <text>isochorismate + 2-oxoglutarate + H(+) = 5-enolpyruvoyl-6-hydroxy-2-succinyl-cyclohex-3-ene-1-carboxylate + CO2</text>
        <dbReference type="Rhea" id="RHEA:25593"/>
        <dbReference type="ChEBI" id="CHEBI:15378"/>
        <dbReference type="ChEBI" id="CHEBI:16526"/>
        <dbReference type="ChEBI" id="CHEBI:16810"/>
        <dbReference type="ChEBI" id="CHEBI:29780"/>
        <dbReference type="ChEBI" id="CHEBI:58818"/>
        <dbReference type="EC" id="2.2.1.9"/>
    </reaction>
</comment>
<dbReference type="Gene3D" id="3.40.50.1220">
    <property type="entry name" value="TPP-binding domain"/>
    <property type="match status" value="1"/>
</dbReference>
<accession>A0A3N1HLP2</accession>
<keyword evidence="5 6" id="KW-0464">Manganese</keyword>
<dbReference type="EC" id="2.2.1.9" evidence="6"/>
<evidence type="ECO:0000256" key="4">
    <source>
        <dbReference type="ARBA" id="ARBA00023052"/>
    </source>
</evidence>
<comment type="cofactor">
    <cofactor evidence="6">
        <name>Mg(2+)</name>
        <dbReference type="ChEBI" id="CHEBI:18420"/>
    </cofactor>
    <cofactor evidence="6">
        <name>Mn(2+)</name>
        <dbReference type="ChEBI" id="CHEBI:29035"/>
    </cofactor>
</comment>
<dbReference type="GO" id="GO:0030976">
    <property type="term" value="F:thiamine pyrophosphate binding"/>
    <property type="evidence" value="ECO:0007669"/>
    <property type="project" value="UniProtKB-UniRule"/>
</dbReference>
<dbReference type="UniPathway" id="UPA01057">
    <property type="reaction ID" value="UER00164"/>
</dbReference>
<dbReference type="Proteomes" id="UP000276232">
    <property type="component" value="Unassembled WGS sequence"/>
</dbReference>
<dbReference type="InterPro" id="IPR029061">
    <property type="entry name" value="THDP-binding"/>
</dbReference>
<dbReference type="Gene3D" id="3.40.50.970">
    <property type="match status" value="2"/>
</dbReference>
<evidence type="ECO:0000256" key="3">
    <source>
        <dbReference type="ARBA" id="ARBA00022842"/>
    </source>
</evidence>
<dbReference type="InParanoid" id="A0A3N1HLP2"/>
<dbReference type="UniPathway" id="UPA00079"/>
<comment type="pathway">
    <text evidence="6">Quinol/quinone metabolism; menaquinone biosynthesis.</text>
</comment>
<evidence type="ECO:0000256" key="5">
    <source>
        <dbReference type="ARBA" id="ARBA00023211"/>
    </source>
</evidence>
<feature type="domain" description="Thiamine pyrophosphate enzyme N-terminal TPP-binding" evidence="8">
    <location>
        <begin position="21"/>
        <end position="130"/>
    </location>
</feature>
<gene>
    <name evidence="6" type="primary">menD</name>
    <name evidence="9" type="ORF">EDC03_1863</name>
</gene>
<dbReference type="HAMAP" id="MF_01659">
    <property type="entry name" value="MenD"/>
    <property type="match status" value="1"/>
</dbReference>
<dbReference type="GO" id="GO:0030145">
    <property type="term" value="F:manganese ion binding"/>
    <property type="evidence" value="ECO:0007669"/>
    <property type="project" value="UniProtKB-UniRule"/>
</dbReference>
<evidence type="ECO:0000259" key="8">
    <source>
        <dbReference type="Pfam" id="PF02776"/>
    </source>
</evidence>
<dbReference type="RefSeq" id="WP_199720092.1">
    <property type="nucleotide sequence ID" value="NZ_RJKN01000004.1"/>
</dbReference>
<keyword evidence="6" id="KW-0474">Menaquinone biosynthesis</keyword>
<dbReference type="GO" id="GO:0009234">
    <property type="term" value="P:menaquinone biosynthetic process"/>
    <property type="evidence" value="ECO:0007669"/>
    <property type="project" value="UniProtKB-UniRule"/>
</dbReference>
<dbReference type="GO" id="GO:0070204">
    <property type="term" value="F:2-succinyl-5-enolpyruvyl-6-hydroxy-3-cyclohexene-1-carboxylic-acid synthase activity"/>
    <property type="evidence" value="ECO:0007669"/>
    <property type="project" value="UniProtKB-UniRule"/>
</dbReference>
<dbReference type="FunCoup" id="A0A3N1HLP2">
    <property type="interactions" value="87"/>
</dbReference>
<comment type="function">
    <text evidence="6">Catalyzes the thiamine diphosphate-dependent decarboxylation of 2-oxoglutarate and the subsequent addition of the resulting succinic semialdehyde-thiamine pyrophosphate anion to isochorismate to yield 2-succinyl-5-enolpyruvyl-6-hydroxy-3-cyclohexene-1-carboxylate (SEPHCHC).</text>
</comment>
<evidence type="ECO:0000313" key="10">
    <source>
        <dbReference type="Proteomes" id="UP000276232"/>
    </source>
</evidence>
<evidence type="ECO:0000256" key="1">
    <source>
        <dbReference type="ARBA" id="ARBA00022679"/>
    </source>
</evidence>
<keyword evidence="3 6" id="KW-0460">Magnesium</keyword>
<dbReference type="Pfam" id="PF02776">
    <property type="entry name" value="TPP_enzyme_N"/>
    <property type="match status" value="1"/>
</dbReference>
<evidence type="ECO:0000256" key="7">
    <source>
        <dbReference type="SAM" id="MobiDB-lite"/>
    </source>
</evidence>
<organism evidence="9 10">
    <name type="scientific">Pseudokineococcus lusitanus</name>
    <dbReference type="NCBI Taxonomy" id="763993"/>
    <lineage>
        <taxon>Bacteria</taxon>
        <taxon>Bacillati</taxon>
        <taxon>Actinomycetota</taxon>
        <taxon>Actinomycetes</taxon>
        <taxon>Kineosporiales</taxon>
        <taxon>Kineosporiaceae</taxon>
        <taxon>Pseudokineococcus</taxon>
    </lineage>
</organism>
<proteinExistence type="inferred from homology"/>
<sequence length="654" mass="65661">MPAPPAPATPALPPARACALALVAGLVARGVRHVVVCPGSRSAPLAYALADAERAGSLAVHVRTDERAAAFTALGAGRATGVPAAVVTTSGTAVANLVPAVLEASTAGVPLLLLTADRPHAMRGTWANQTTALQAGLLGAAVRRAVDLPVPPAGEEDAAAARWAAEAADAVDVARGLLPLRAAPGEAAQRPGPVHLDLALGDPLVPDADEDPAAVRAVPGPVPRRLAPPPRGGEVHALPLGPRTVVVAGDAPARTGWTARWLAEAGGWPLLAEPSSGARSGPCAVGPYRLLLDRPELGGRVERAVVVGRPTLSRPVARLLADPAVEVVQLVDHPDEPGPAPRPGLRRVVGTAVPEDVLATGTAGRWHADRALAPDAWLAAWRRAGALAAGALAEVLAAEEAADGPGAVGPSTAREVVAATAPGDLLVLAASTAVRDADLAGDPVEEPALDAQRTPSPPPLRVPDDVRLVLSGRGLAGIDGTLSGAVGAVLATGRPGRVLVGDLAALHDLAGLAVPPGERGRTTAWSVPPQLQVVVLDDDGGGIFDLLEHGGLARAVPGRAGDVERLFGTPTGVDLVALARGLGLPATRVHGTAELRAVLRAPEPGLSVVVVPADRSRLRELHARGREAVGAVLDADAAAVAAGGTAGGWQDPPP</sequence>
<keyword evidence="10" id="KW-1185">Reference proteome</keyword>
<comment type="pathway">
    <text evidence="6">Quinol/quinone metabolism; 1,4-dihydroxy-2-naphthoate biosynthesis; 1,4-dihydroxy-2-naphthoate from chorismate: step 2/7.</text>
</comment>
<name>A0A3N1HLP2_9ACTN</name>
<evidence type="ECO:0000256" key="6">
    <source>
        <dbReference type="HAMAP-Rule" id="MF_01659"/>
    </source>
</evidence>
<dbReference type="AlphaFoldDB" id="A0A3N1HLP2"/>
<feature type="region of interest" description="Disordered" evidence="7">
    <location>
        <begin position="217"/>
        <end position="237"/>
    </location>
</feature>
<dbReference type="InterPro" id="IPR012001">
    <property type="entry name" value="Thiamin_PyroP_enz_TPP-bd_dom"/>
</dbReference>
<comment type="caution">
    <text evidence="9">The sequence shown here is derived from an EMBL/GenBank/DDBJ whole genome shotgun (WGS) entry which is preliminary data.</text>
</comment>